<name>A0A1C0AA98_9FIRM</name>
<evidence type="ECO:0000256" key="3">
    <source>
        <dbReference type="ARBA" id="ARBA00022989"/>
    </source>
</evidence>
<feature type="transmembrane region" description="Helical" evidence="5">
    <location>
        <begin position="380"/>
        <end position="399"/>
    </location>
</feature>
<dbReference type="CDD" id="cd00400">
    <property type="entry name" value="Voltage_gated_ClC"/>
    <property type="match status" value="1"/>
</dbReference>
<feature type="transmembrane region" description="Helical" evidence="5">
    <location>
        <begin position="12"/>
        <end position="35"/>
    </location>
</feature>
<comment type="subcellular location">
    <subcellularLocation>
        <location evidence="1">Membrane</location>
        <topology evidence="1">Multi-pass membrane protein</topology>
    </subcellularLocation>
</comment>
<dbReference type="SUPFAM" id="SSF81340">
    <property type="entry name" value="Clc chloride channel"/>
    <property type="match status" value="1"/>
</dbReference>
<feature type="transmembrane region" description="Helical" evidence="5">
    <location>
        <begin position="50"/>
        <end position="68"/>
    </location>
</feature>
<reference evidence="6 7" key="2">
    <citation type="submission" date="2016-08" db="EMBL/GenBank/DDBJ databases">
        <title>Orenia metallireducens sp. nov. strain Z6, a Novel Metal-reducing Firmicute from the Deep Subsurface.</title>
        <authorList>
            <person name="Maxim B.I."/>
            <person name="Kenneth K."/>
            <person name="Flynn T.M."/>
            <person name="Oloughlin E.J."/>
            <person name="Locke R.A."/>
            <person name="Weber J.R."/>
            <person name="Egan S.M."/>
            <person name="Mackie R.I."/>
            <person name="Cann I.K."/>
        </authorList>
    </citation>
    <scope>NUCLEOTIDE SEQUENCE [LARGE SCALE GENOMIC DNA]</scope>
    <source>
        <strain evidence="6 7">Z6</strain>
    </source>
</reference>
<feature type="transmembrane region" description="Helical" evidence="5">
    <location>
        <begin position="262"/>
        <end position="279"/>
    </location>
</feature>
<feature type="transmembrane region" description="Helical" evidence="5">
    <location>
        <begin position="101"/>
        <end position="131"/>
    </location>
</feature>
<dbReference type="Proteomes" id="UP000093514">
    <property type="component" value="Unassembled WGS sequence"/>
</dbReference>
<dbReference type="GO" id="GO:0016020">
    <property type="term" value="C:membrane"/>
    <property type="evidence" value="ECO:0007669"/>
    <property type="project" value="UniProtKB-SubCell"/>
</dbReference>
<keyword evidence="3 5" id="KW-1133">Transmembrane helix</keyword>
<evidence type="ECO:0000313" key="6">
    <source>
        <dbReference type="EMBL" id="OCL27183.1"/>
    </source>
</evidence>
<dbReference type="Gene3D" id="1.10.3080.10">
    <property type="entry name" value="Clc chloride channel"/>
    <property type="match status" value="1"/>
</dbReference>
<dbReference type="RefSeq" id="WP_068716808.1">
    <property type="nucleotide sequence ID" value="NZ_LWDV01000008.1"/>
</dbReference>
<organism evidence="6 7">
    <name type="scientific">Orenia metallireducens</name>
    <dbReference type="NCBI Taxonomy" id="1413210"/>
    <lineage>
        <taxon>Bacteria</taxon>
        <taxon>Bacillati</taxon>
        <taxon>Bacillota</taxon>
        <taxon>Clostridia</taxon>
        <taxon>Halanaerobiales</taxon>
        <taxon>Halobacteroidaceae</taxon>
        <taxon>Orenia</taxon>
    </lineage>
</organism>
<dbReference type="PANTHER" id="PTHR43427">
    <property type="entry name" value="CHLORIDE CHANNEL PROTEIN CLC-E"/>
    <property type="match status" value="1"/>
</dbReference>
<dbReference type="EMBL" id="LWDV01000008">
    <property type="protein sequence ID" value="OCL27183.1"/>
    <property type="molecule type" value="Genomic_DNA"/>
</dbReference>
<dbReference type="InterPro" id="IPR050368">
    <property type="entry name" value="ClC-type_chloride_channel"/>
</dbReference>
<feature type="transmembrane region" description="Helical" evidence="5">
    <location>
        <begin position="226"/>
        <end position="250"/>
    </location>
</feature>
<keyword evidence="4 5" id="KW-0472">Membrane</keyword>
<evidence type="ECO:0000313" key="7">
    <source>
        <dbReference type="Proteomes" id="UP000093514"/>
    </source>
</evidence>
<protein>
    <submittedName>
        <fullName evidence="6">Chloride channel protein EriC</fullName>
    </submittedName>
</protein>
<keyword evidence="7" id="KW-1185">Reference proteome</keyword>
<feature type="transmembrane region" description="Helical" evidence="5">
    <location>
        <begin position="340"/>
        <end position="360"/>
    </location>
</feature>
<dbReference type="InterPro" id="IPR014743">
    <property type="entry name" value="Cl-channel_core"/>
</dbReference>
<comment type="caution">
    <text evidence="6">The sequence shown here is derived from an EMBL/GenBank/DDBJ whole genome shotgun (WGS) entry which is preliminary data.</text>
</comment>
<evidence type="ECO:0000256" key="1">
    <source>
        <dbReference type="ARBA" id="ARBA00004141"/>
    </source>
</evidence>
<evidence type="ECO:0000256" key="2">
    <source>
        <dbReference type="ARBA" id="ARBA00022692"/>
    </source>
</evidence>
<reference evidence="7" key="1">
    <citation type="submission" date="2016-07" db="EMBL/GenBank/DDBJ databases">
        <authorList>
            <person name="Florea S."/>
            <person name="Webb J.S."/>
            <person name="Jaromczyk J."/>
            <person name="Schardl C.L."/>
        </authorList>
    </citation>
    <scope>NUCLEOTIDE SEQUENCE [LARGE SCALE GENOMIC DNA]</scope>
    <source>
        <strain evidence="7">Z6</strain>
    </source>
</reference>
<sequence length="411" mass="45409">MSFDDFYKKIGFYIIKWLIINLLLGFLGAIFVLILKKGIVHLNDLIYNRYYLAPIIGSLIMAILVRYFDFRAKGLGTDLYIKYTKSEFPLKKPLRLLISKFFATSVTLGLIGIGGLVGPLLLIGSSMAIVINKVFNYFKVRIFNSQLDYRVLSICGAAATLGPLLGAPLGGGIFASEILYKSSLDYNDLFPAILGSSFGYYFYHAFLPQPGLNIDLGLPEASLKELLLLIFVASICGIIGQSFISIFDFIHNFFKRLKIKSFLKPLMAGCIVLIIMELFKVESFINTVGINQLFFTPLREGRMIVLVLFKILLTMVIIAGGFSAAIVDTALISGALTGNLLYYIFPNIPLPVLVIIGLSATLSSIANIPLATMVIVSEIFNLNLSLPVIIGSIIGYLIGRPKAVFKYIREE</sequence>
<dbReference type="GO" id="GO:0015108">
    <property type="term" value="F:chloride transmembrane transporter activity"/>
    <property type="evidence" value="ECO:0007669"/>
    <property type="project" value="InterPro"/>
</dbReference>
<dbReference type="AlphaFoldDB" id="A0A1C0AA98"/>
<feature type="transmembrane region" description="Helical" evidence="5">
    <location>
        <begin position="151"/>
        <end position="174"/>
    </location>
</feature>
<dbReference type="OrthoDB" id="9767361at2"/>
<evidence type="ECO:0000256" key="4">
    <source>
        <dbReference type="ARBA" id="ARBA00023136"/>
    </source>
</evidence>
<gene>
    <name evidence="6" type="ORF">U472_06835</name>
</gene>
<dbReference type="Pfam" id="PF00654">
    <property type="entry name" value="Voltage_CLC"/>
    <property type="match status" value="2"/>
</dbReference>
<accession>A0A1C0AA98</accession>
<evidence type="ECO:0000256" key="5">
    <source>
        <dbReference type="SAM" id="Phobius"/>
    </source>
</evidence>
<dbReference type="InterPro" id="IPR001807">
    <property type="entry name" value="ClC"/>
</dbReference>
<feature type="transmembrane region" description="Helical" evidence="5">
    <location>
        <begin position="303"/>
        <end position="328"/>
    </location>
</feature>
<keyword evidence="2 5" id="KW-0812">Transmembrane</keyword>
<proteinExistence type="predicted"/>